<sequence>MLCACFYFSTFRFARNNHISFCKSSTFRFAGLRFSKIFAMGSKFSFCTKEARKAS</sequence>
<proteinExistence type="predicted"/>
<dbReference type="EMBL" id="BK015907">
    <property type="protein sequence ID" value="DAF84634.1"/>
    <property type="molecule type" value="Genomic_DNA"/>
</dbReference>
<name>A0A8S5TQZ6_9CAUD</name>
<reference evidence="1" key="1">
    <citation type="journal article" date="2021" name="Proc. Natl. Acad. Sci. U.S.A.">
        <title>A Catalog of Tens of Thousands of Viruses from Human Metagenomes Reveals Hidden Associations with Chronic Diseases.</title>
        <authorList>
            <person name="Tisza M.J."/>
            <person name="Buck C.B."/>
        </authorList>
    </citation>
    <scope>NUCLEOTIDE SEQUENCE</scope>
    <source>
        <strain evidence="1">CtLEM34</strain>
    </source>
</reference>
<organism evidence="1">
    <name type="scientific">Myoviridae sp. ctLEM34</name>
    <dbReference type="NCBI Taxonomy" id="2825082"/>
    <lineage>
        <taxon>Viruses</taxon>
        <taxon>Duplodnaviria</taxon>
        <taxon>Heunggongvirae</taxon>
        <taxon>Uroviricota</taxon>
        <taxon>Caudoviricetes</taxon>
    </lineage>
</organism>
<accession>A0A8S5TQZ6</accession>
<protein>
    <submittedName>
        <fullName evidence="1">Uncharacterized protein</fullName>
    </submittedName>
</protein>
<evidence type="ECO:0000313" key="1">
    <source>
        <dbReference type="EMBL" id="DAF84634.1"/>
    </source>
</evidence>